<evidence type="ECO:0000313" key="2">
    <source>
        <dbReference type="Proteomes" id="UP000887565"/>
    </source>
</evidence>
<sequence length="93" mass="9871">MTNTLISAPKKQKSGQSRRIILKTVELTLVPLVLLTVGGLAGRKNFSAPSPTPTTDVVNKGEPPPLALLWDAPEAEAELAAGCCTNGTTIFWR</sequence>
<keyword evidence="2" id="KW-1185">Reference proteome</keyword>
<proteinExistence type="predicted"/>
<keyword evidence="1" id="KW-0472">Membrane</keyword>
<evidence type="ECO:0000256" key="1">
    <source>
        <dbReference type="SAM" id="Phobius"/>
    </source>
</evidence>
<keyword evidence="1" id="KW-0812">Transmembrane</keyword>
<dbReference type="Proteomes" id="UP000887565">
    <property type="component" value="Unplaced"/>
</dbReference>
<organism evidence="2 3">
    <name type="scientific">Romanomermis culicivorax</name>
    <name type="common">Nematode worm</name>
    <dbReference type="NCBI Taxonomy" id="13658"/>
    <lineage>
        <taxon>Eukaryota</taxon>
        <taxon>Metazoa</taxon>
        <taxon>Ecdysozoa</taxon>
        <taxon>Nematoda</taxon>
        <taxon>Enoplea</taxon>
        <taxon>Dorylaimia</taxon>
        <taxon>Mermithida</taxon>
        <taxon>Mermithoidea</taxon>
        <taxon>Mermithidae</taxon>
        <taxon>Romanomermis</taxon>
    </lineage>
</organism>
<keyword evidence="1" id="KW-1133">Transmembrane helix</keyword>
<evidence type="ECO:0000313" key="3">
    <source>
        <dbReference type="WBParaSite" id="nRc.2.0.1.t05534-RA"/>
    </source>
</evidence>
<dbReference type="AlphaFoldDB" id="A0A915HUG1"/>
<accession>A0A915HUG1</accession>
<dbReference type="WBParaSite" id="nRc.2.0.1.t05534-RA">
    <property type="protein sequence ID" value="nRc.2.0.1.t05534-RA"/>
    <property type="gene ID" value="nRc.2.0.1.g05534"/>
</dbReference>
<protein>
    <submittedName>
        <fullName evidence="3">Uncharacterized protein</fullName>
    </submittedName>
</protein>
<feature type="transmembrane region" description="Helical" evidence="1">
    <location>
        <begin position="20"/>
        <end position="41"/>
    </location>
</feature>
<name>A0A915HUG1_ROMCU</name>
<reference evidence="3" key="1">
    <citation type="submission" date="2022-11" db="UniProtKB">
        <authorList>
            <consortium name="WormBaseParasite"/>
        </authorList>
    </citation>
    <scope>IDENTIFICATION</scope>
</reference>